<protein>
    <submittedName>
        <fullName evidence="3">Uncharacterized protein</fullName>
    </submittedName>
</protein>
<dbReference type="OrthoDB" id="2982374at2759"/>
<feature type="compositionally biased region" description="Basic residues" evidence="1">
    <location>
        <begin position="413"/>
        <end position="423"/>
    </location>
</feature>
<keyword evidence="2" id="KW-0732">Signal</keyword>
<feature type="region of interest" description="Disordered" evidence="1">
    <location>
        <begin position="413"/>
        <end position="511"/>
    </location>
</feature>
<feature type="chain" id="PRO_5034517336" evidence="2">
    <location>
        <begin position="18"/>
        <end position="633"/>
    </location>
</feature>
<feature type="compositionally biased region" description="Low complexity" evidence="1">
    <location>
        <begin position="333"/>
        <end position="343"/>
    </location>
</feature>
<organism evidence="3 4">
    <name type="scientific">Tricholomella constricta</name>
    <dbReference type="NCBI Taxonomy" id="117010"/>
    <lineage>
        <taxon>Eukaryota</taxon>
        <taxon>Fungi</taxon>
        <taxon>Dikarya</taxon>
        <taxon>Basidiomycota</taxon>
        <taxon>Agaricomycotina</taxon>
        <taxon>Agaricomycetes</taxon>
        <taxon>Agaricomycetidae</taxon>
        <taxon>Agaricales</taxon>
        <taxon>Tricholomatineae</taxon>
        <taxon>Lyophyllaceae</taxon>
        <taxon>Tricholomella</taxon>
    </lineage>
</organism>
<feature type="region of interest" description="Disordered" evidence="1">
    <location>
        <begin position="326"/>
        <end position="369"/>
    </location>
</feature>
<dbReference type="Proteomes" id="UP000565441">
    <property type="component" value="Unassembled WGS sequence"/>
</dbReference>
<feature type="compositionally biased region" description="Polar residues" evidence="1">
    <location>
        <begin position="441"/>
        <end position="463"/>
    </location>
</feature>
<comment type="caution">
    <text evidence="3">The sequence shown here is derived from an EMBL/GenBank/DDBJ whole genome shotgun (WGS) entry which is preliminary data.</text>
</comment>
<evidence type="ECO:0000256" key="1">
    <source>
        <dbReference type="SAM" id="MobiDB-lite"/>
    </source>
</evidence>
<proteinExistence type="predicted"/>
<keyword evidence="4" id="KW-1185">Reference proteome</keyword>
<feature type="region of interest" description="Disordered" evidence="1">
    <location>
        <begin position="221"/>
        <end position="258"/>
    </location>
</feature>
<evidence type="ECO:0000313" key="4">
    <source>
        <dbReference type="Proteomes" id="UP000565441"/>
    </source>
</evidence>
<dbReference type="AlphaFoldDB" id="A0A8H5MBC6"/>
<evidence type="ECO:0000313" key="3">
    <source>
        <dbReference type="EMBL" id="KAF5388235.1"/>
    </source>
</evidence>
<feature type="signal peptide" evidence="2">
    <location>
        <begin position="1"/>
        <end position="17"/>
    </location>
</feature>
<feature type="compositionally biased region" description="Polar residues" evidence="1">
    <location>
        <begin position="497"/>
        <end position="506"/>
    </location>
</feature>
<reference evidence="3 4" key="1">
    <citation type="journal article" date="2020" name="ISME J.">
        <title>Uncovering the hidden diversity of litter-decomposition mechanisms in mushroom-forming fungi.</title>
        <authorList>
            <person name="Floudas D."/>
            <person name="Bentzer J."/>
            <person name="Ahren D."/>
            <person name="Johansson T."/>
            <person name="Persson P."/>
            <person name="Tunlid A."/>
        </authorList>
    </citation>
    <scope>NUCLEOTIDE SEQUENCE [LARGE SCALE GENOMIC DNA]</scope>
    <source>
        <strain evidence="3 4">CBS 661.87</strain>
    </source>
</reference>
<feature type="compositionally biased region" description="Polar residues" evidence="1">
    <location>
        <begin position="231"/>
        <end position="253"/>
    </location>
</feature>
<evidence type="ECO:0000256" key="2">
    <source>
        <dbReference type="SAM" id="SignalP"/>
    </source>
</evidence>
<gene>
    <name evidence="3" type="ORF">D9615_000437</name>
</gene>
<dbReference type="EMBL" id="JAACJP010000001">
    <property type="protein sequence ID" value="KAF5388235.1"/>
    <property type="molecule type" value="Genomic_DNA"/>
</dbReference>
<accession>A0A8H5MBC6</accession>
<sequence>MLVPLFYTLLLSSPASASPAHLLDTPGGSACLAVLLTLFSLLSFLLICKRIFLKTRNSKSLTEPLAANSSARSSTPIAYSSTTKAAFFVGFFGSPAWETSLTNIIDTSRCIEDKQSSLSYSYQVYTGSRRSKSSRTPHSSVTDEESLPNHAKFRSLSVSAVGDIRVFFEKRDATGLERQRKSRSLRLPARPSKAYTGLPAVAVQRRFSMPSAVCQRPRDVNNVGHRKRASSLKTTMTKRSDVSSSSFPGNSSLRLVKSIDGPDYPLPLSSEQQEHHLSTNQDSFAAPVSVSNYDYAFVPPLPVLRRTSTQPDSALQSKNALRISHPYSLTKVSAPSSESSKAASDPDRSPPYPISKANQQVPVNRKPLSPLPNSFNLSPLSVPCPAAIYPFDPASVPYPPLEKAVISPKLKQKARRPSIRVRRSPAIGPSPLRTMILPDPSDSNMTARTNVSELRSRNSNTSLDHSRIGLGFPKTPYTDAQELKPIESSEAQEQEQNRNGRASGTTAGDDPNVLMGIIRELVEETNQWDGSLFKDKNFKTMIENSKYPSFKGSQTRGTIVKEQFSRVSEDKSAEFDLSLLGLDIFRSGGETFIPGTEDKTHLNEGEGADLVSFWRDGGGHSDQDAKREVGVAC</sequence>
<name>A0A8H5MBC6_9AGAR</name>